<dbReference type="AlphaFoldDB" id="A0AAD6FZ53"/>
<keyword evidence="3" id="KW-1185">Reference proteome</keyword>
<comment type="caution">
    <text evidence="2">The sequence shown here is derived from an EMBL/GenBank/DDBJ whole genome shotgun (WGS) entry which is preliminary data.</text>
</comment>
<dbReference type="PROSITE" id="PS51257">
    <property type="entry name" value="PROKAR_LIPOPROTEIN"/>
    <property type="match status" value="1"/>
</dbReference>
<evidence type="ECO:0000313" key="2">
    <source>
        <dbReference type="EMBL" id="KAJ5438461.1"/>
    </source>
</evidence>
<accession>A0AAD6FZ53</accession>
<dbReference type="Proteomes" id="UP001213681">
    <property type="component" value="Unassembled WGS sequence"/>
</dbReference>
<feature type="signal peptide" evidence="1">
    <location>
        <begin position="1"/>
        <end position="19"/>
    </location>
</feature>
<dbReference type="GeneID" id="81603084"/>
<evidence type="ECO:0000256" key="1">
    <source>
        <dbReference type="SAM" id="SignalP"/>
    </source>
</evidence>
<feature type="chain" id="PRO_5042266142" evidence="1">
    <location>
        <begin position="20"/>
        <end position="128"/>
    </location>
</feature>
<evidence type="ECO:0000313" key="3">
    <source>
        <dbReference type="Proteomes" id="UP001213681"/>
    </source>
</evidence>
<keyword evidence="1" id="KW-0732">Signal</keyword>
<proteinExistence type="predicted"/>
<name>A0AAD6FZ53_9EURO</name>
<dbReference type="EMBL" id="JAPVEA010000008">
    <property type="protein sequence ID" value="KAJ5438461.1"/>
    <property type="molecule type" value="Genomic_DNA"/>
</dbReference>
<reference evidence="2" key="2">
    <citation type="journal article" date="2023" name="IMA Fungus">
        <title>Comparative genomic study of the Penicillium genus elucidates a diverse pangenome and 15 lateral gene transfer events.</title>
        <authorList>
            <person name="Petersen C."/>
            <person name="Sorensen T."/>
            <person name="Nielsen M.R."/>
            <person name="Sondergaard T.E."/>
            <person name="Sorensen J.L."/>
            <person name="Fitzpatrick D.A."/>
            <person name="Frisvad J.C."/>
            <person name="Nielsen K.L."/>
        </authorList>
    </citation>
    <scope>NUCLEOTIDE SEQUENCE</scope>
    <source>
        <strain evidence="2">IBT 16125</strain>
    </source>
</reference>
<dbReference type="RefSeq" id="XP_056761690.1">
    <property type="nucleotide sequence ID" value="XM_056912841.1"/>
</dbReference>
<sequence length="128" mass="13484">MYFSKALIVFASHLALSSATGCGTADACVGTDICTTVTFTSPSTTTITTCVPTPTCLGVYANCYLPDNTVGNCCSGYCAASKCRSTDEKWPSCQEDNGPCLADENCCYSYRNKCVNGICTKPEVCSKS</sequence>
<organism evidence="2 3">
    <name type="scientific">Penicillium daleae</name>
    <dbReference type="NCBI Taxonomy" id="63821"/>
    <lineage>
        <taxon>Eukaryota</taxon>
        <taxon>Fungi</taxon>
        <taxon>Dikarya</taxon>
        <taxon>Ascomycota</taxon>
        <taxon>Pezizomycotina</taxon>
        <taxon>Eurotiomycetes</taxon>
        <taxon>Eurotiomycetidae</taxon>
        <taxon>Eurotiales</taxon>
        <taxon>Aspergillaceae</taxon>
        <taxon>Penicillium</taxon>
    </lineage>
</organism>
<reference evidence="2" key="1">
    <citation type="submission" date="2022-12" db="EMBL/GenBank/DDBJ databases">
        <authorList>
            <person name="Petersen C."/>
        </authorList>
    </citation>
    <scope>NUCLEOTIDE SEQUENCE</scope>
    <source>
        <strain evidence="2">IBT 16125</strain>
    </source>
</reference>
<protein>
    <submittedName>
        <fullName evidence="2">Uncharacterized protein</fullName>
    </submittedName>
</protein>
<gene>
    <name evidence="2" type="ORF">N7458_009459</name>
</gene>